<feature type="domain" description="AB hydrolase-1" evidence="3">
    <location>
        <begin position="25"/>
        <end position="128"/>
    </location>
</feature>
<dbReference type="Proteomes" id="UP000236333">
    <property type="component" value="Unassembled WGS sequence"/>
</dbReference>
<keyword evidence="2" id="KW-1133">Transmembrane helix</keyword>
<evidence type="ECO:0000259" key="3">
    <source>
        <dbReference type="Pfam" id="PF00561"/>
    </source>
</evidence>
<proteinExistence type="predicted"/>
<dbReference type="Gene3D" id="3.40.50.1820">
    <property type="entry name" value="alpha/beta hydrolase"/>
    <property type="match status" value="2"/>
</dbReference>
<dbReference type="PANTHER" id="PTHR43798">
    <property type="entry name" value="MONOACYLGLYCEROL LIPASE"/>
    <property type="match status" value="1"/>
</dbReference>
<feature type="compositionally biased region" description="Gly residues" evidence="1">
    <location>
        <begin position="196"/>
        <end position="233"/>
    </location>
</feature>
<evidence type="ECO:0000256" key="2">
    <source>
        <dbReference type="SAM" id="Phobius"/>
    </source>
</evidence>
<dbReference type="AlphaFoldDB" id="A0A2J8AJZ8"/>
<gene>
    <name evidence="4" type="ORF">TSOC_000176</name>
</gene>
<dbReference type="InterPro" id="IPR050266">
    <property type="entry name" value="AB_hydrolase_sf"/>
</dbReference>
<keyword evidence="2" id="KW-0812">Transmembrane</keyword>
<feature type="transmembrane region" description="Helical" evidence="2">
    <location>
        <begin position="280"/>
        <end position="301"/>
    </location>
</feature>
<feature type="region of interest" description="Disordered" evidence="1">
    <location>
        <begin position="193"/>
        <end position="235"/>
    </location>
</feature>
<evidence type="ECO:0000313" key="5">
    <source>
        <dbReference type="Proteomes" id="UP000236333"/>
    </source>
</evidence>
<keyword evidence="2" id="KW-0472">Membrane</keyword>
<dbReference type="InterPro" id="IPR000073">
    <property type="entry name" value="AB_hydrolase_1"/>
</dbReference>
<organism evidence="4 5">
    <name type="scientific">Tetrabaena socialis</name>
    <dbReference type="NCBI Taxonomy" id="47790"/>
    <lineage>
        <taxon>Eukaryota</taxon>
        <taxon>Viridiplantae</taxon>
        <taxon>Chlorophyta</taxon>
        <taxon>core chlorophytes</taxon>
        <taxon>Chlorophyceae</taxon>
        <taxon>CS clade</taxon>
        <taxon>Chlamydomonadales</taxon>
        <taxon>Tetrabaenaceae</taxon>
        <taxon>Tetrabaena</taxon>
    </lineage>
</organism>
<dbReference type="GO" id="GO:0016020">
    <property type="term" value="C:membrane"/>
    <property type="evidence" value="ECO:0007669"/>
    <property type="project" value="TreeGrafter"/>
</dbReference>
<comment type="caution">
    <text evidence="4">The sequence shown here is derived from an EMBL/GenBank/DDBJ whole genome shotgun (WGS) entry which is preliminary data.</text>
</comment>
<dbReference type="InterPro" id="IPR029058">
    <property type="entry name" value="AB_hydrolase_fold"/>
</dbReference>
<dbReference type="OrthoDB" id="543755at2759"/>
<dbReference type="PANTHER" id="PTHR43798:SF33">
    <property type="entry name" value="HYDROLASE, PUTATIVE (AFU_ORTHOLOGUE AFUA_2G14860)-RELATED"/>
    <property type="match status" value="1"/>
</dbReference>
<keyword evidence="5" id="KW-1185">Reference proteome</keyword>
<dbReference type="SUPFAM" id="SSF53474">
    <property type="entry name" value="alpha/beta-Hydrolases"/>
    <property type="match status" value="1"/>
</dbReference>
<reference evidence="4 5" key="1">
    <citation type="journal article" date="2017" name="Mol. Biol. Evol.">
        <title>The 4-celled Tetrabaena socialis nuclear genome reveals the essential components for genetic control of cell number at the origin of multicellularity in the volvocine lineage.</title>
        <authorList>
            <person name="Featherston J."/>
            <person name="Arakaki Y."/>
            <person name="Hanschen E.R."/>
            <person name="Ferris P.J."/>
            <person name="Michod R.E."/>
            <person name="Olson B.J.S.C."/>
            <person name="Nozaki H."/>
            <person name="Durand P.M."/>
        </authorList>
    </citation>
    <scope>NUCLEOTIDE SEQUENCE [LARGE SCALE GENOMIC DNA]</scope>
    <source>
        <strain evidence="4 5">NIES-571</strain>
    </source>
</reference>
<dbReference type="Pfam" id="PF00561">
    <property type="entry name" value="Abhydrolase_1"/>
    <property type="match status" value="1"/>
</dbReference>
<accession>A0A2J8AJZ8</accession>
<protein>
    <recommendedName>
        <fullName evidence="3">AB hydrolase-1 domain-containing protein</fullName>
    </recommendedName>
</protein>
<sequence length="428" mass="42021">MLLRLRAGGALEYAVYGAPLAKGAPAVVYHHGWPSSRHEAAFLHPHALELGLSLVAINRPGVGRSTLDARGFNFQTVADDVRQLLEHHGLRRVAFMGTSGGGPYACACACLLPERAAAVCLMAGMTQTREAPGVLRGLSLSNRLMYHAINYAPGAMGLTMGAGTAGLRLAGSVGLGPVAAAARKAAASAARADGWSGAGGSGGAWRGAGGSGGGEGGGGGASGRGGGAGGGAGAAVRGEADASAEAPAAAAMAPAAAPAAAAAVKEGGGAGGRGAARSGWGLGLSAAATWLVLAAAGFSAVDRAAVARVMRERPEVAALMAGGSSEVAAQGLEGLWRDMRLTSEPWGLPLGSITAPTFIWQGDCDQNVTVAMARHLAAAIPGAAGRLRIVPGAGHISLGLDHGAQALAEVAEVLRAQGDVAGKLEGQA</sequence>
<evidence type="ECO:0000313" key="4">
    <source>
        <dbReference type="EMBL" id="PNH12839.1"/>
    </source>
</evidence>
<evidence type="ECO:0000256" key="1">
    <source>
        <dbReference type="SAM" id="MobiDB-lite"/>
    </source>
</evidence>
<name>A0A2J8AJZ8_9CHLO</name>
<dbReference type="EMBL" id="PGGS01000003">
    <property type="protein sequence ID" value="PNH12839.1"/>
    <property type="molecule type" value="Genomic_DNA"/>
</dbReference>